<name>A0A084AA33_LACLC</name>
<dbReference type="EMBL" id="AZSI01000060">
    <property type="protein sequence ID" value="KEY62162.1"/>
    <property type="molecule type" value="Genomic_DNA"/>
</dbReference>
<organism evidence="2 3">
    <name type="scientific">Lactococcus cremoris subsp. cremoris GE214</name>
    <dbReference type="NCBI Taxonomy" id="1415168"/>
    <lineage>
        <taxon>Bacteria</taxon>
        <taxon>Bacillati</taxon>
        <taxon>Bacillota</taxon>
        <taxon>Bacilli</taxon>
        <taxon>Lactobacillales</taxon>
        <taxon>Streptococcaceae</taxon>
        <taxon>Lactococcus</taxon>
        <taxon>Lactococcus cremoris subsp. cremoris</taxon>
    </lineage>
</organism>
<dbReference type="PANTHER" id="PTHR33498">
    <property type="entry name" value="TRANSPOSASE FOR INSERTION SEQUENCE ELEMENT IS1557"/>
    <property type="match status" value="1"/>
</dbReference>
<evidence type="ECO:0000259" key="1">
    <source>
        <dbReference type="Pfam" id="PF01610"/>
    </source>
</evidence>
<feature type="domain" description="Transposase IS204/IS1001/IS1096/IS1165 DDE" evidence="1">
    <location>
        <begin position="5"/>
        <end position="91"/>
    </location>
</feature>
<dbReference type="PANTHER" id="PTHR33498:SF1">
    <property type="entry name" value="TRANSPOSASE FOR INSERTION SEQUENCE ELEMENT IS1557"/>
    <property type="match status" value="1"/>
</dbReference>
<dbReference type="Pfam" id="PF01610">
    <property type="entry name" value="DDE_Tnp_ISL3"/>
    <property type="match status" value="1"/>
</dbReference>
<evidence type="ECO:0000313" key="3">
    <source>
        <dbReference type="Proteomes" id="UP000028401"/>
    </source>
</evidence>
<proteinExistence type="predicted"/>
<accession>A0A084AA33</accession>
<evidence type="ECO:0000313" key="2">
    <source>
        <dbReference type="EMBL" id="KEY62162.1"/>
    </source>
</evidence>
<dbReference type="AlphaFoldDB" id="A0A084AA33"/>
<comment type="caution">
    <text evidence="2">The sequence shown here is derived from an EMBL/GenBank/DDBJ whole genome shotgun (WGS) entry which is preliminary data.</text>
</comment>
<dbReference type="InterPro" id="IPR002560">
    <property type="entry name" value="Transposase_DDE"/>
</dbReference>
<dbReference type="InterPro" id="IPR047951">
    <property type="entry name" value="Transpos_ISL3"/>
</dbReference>
<dbReference type="Proteomes" id="UP000028401">
    <property type="component" value="Unassembled WGS sequence"/>
</dbReference>
<protein>
    <recommendedName>
        <fullName evidence="1">Transposase IS204/IS1001/IS1096/IS1165 DDE domain-containing protein</fullName>
    </recommendedName>
</protein>
<gene>
    <name evidence="2" type="ORF">U725_01703</name>
</gene>
<reference evidence="2 3" key="1">
    <citation type="submission" date="2014-06" db="EMBL/GenBank/DDBJ databases">
        <title>Draft genome sequence of the putrescine producing strain Lactococcus lactis subsp cremoris GE214.</title>
        <authorList>
            <person name="Ladero V."/>
            <person name="Linares D.M."/>
            <person name="del Rio B."/>
            <person name="Mayo B."/>
            <person name="Martin M.C."/>
            <person name="Fernandez M."/>
            <person name="Alvarez M.A."/>
        </authorList>
    </citation>
    <scope>NUCLEOTIDE SEQUENCE [LARGE SCALE GENOMIC DNA]</scope>
    <source>
        <strain evidence="2 3">GE214</strain>
    </source>
</reference>
<sequence length="102" mass="12220">MRVGYQLYQDFLYAVKERDYVSFEELLTNNIMLPEGYQTILRTFQKFLPQIKNALQQSYSNGPLECLNNHIKVLKRNAYGFRSFYNFKLRIMIRHGNALIFN</sequence>